<evidence type="ECO:0000256" key="5">
    <source>
        <dbReference type="ARBA" id="ARBA00022729"/>
    </source>
</evidence>
<gene>
    <name evidence="7" type="ORF">MARPO_0075s0088</name>
</gene>
<organism evidence="7 8">
    <name type="scientific">Marchantia polymorpha</name>
    <name type="common">Common liverwort</name>
    <name type="synonym">Marchantia aquatica</name>
    <dbReference type="NCBI Taxonomy" id="3197"/>
    <lineage>
        <taxon>Eukaryota</taxon>
        <taxon>Viridiplantae</taxon>
        <taxon>Streptophyta</taxon>
        <taxon>Embryophyta</taxon>
        <taxon>Marchantiophyta</taxon>
        <taxon>Marchantiopsida</taxon>
        <taxon>Marchantiidae</taxon>
        <taxon>Marchantiales</taxon>
        <taxon>Marchantiaceae</taxon>
        <taxon>Marchantia</taxon>
    </lineage>
</organism>
<dbReference type="Proteomes" id="UP000244005">
    <property type="component" value="Unassembled WGS sequence"/>
</dbReference>
<evidence type="ECO:0000256" key="3">
    <source>
        <dbReference type="ARBA" id="ARBA00022471"/>
    </source>
</evidence>
<evidence type="ECO:0008006" key="9">
    <source>
        <dbReference type="Google" id="ProtNLM"/>
    </source>
</evidence>
<evidence type="ECO:0000256" key="6">
    <source>
        <dbReference type="SAM" id="SignalP"/>
    </source>
</evidence>
<comment type="similarity">
    <text evidence="2">Belongs to the plant self-incompatibility (S1) protein family.</text>
</comment>
<evidence type="ECO:0000313" key="7">
    <source>
        <dbReference type="EMBL" id="PTQ35000.1"/>
    </source>
</evidence>
<name>A0A2R6WMB2_MARPO</name>
<dbReference type="EMBL" id="KZ772747">
    <property type="protein sequence ID" value="PTQ35000.1"/>
    <property type="molecule type" value="Genomic_DNA"/>
</dbReference>
<evidence type="ECO:0000256" key="1">
    <source>
        <dbReference type="ARBA" id="ARBA00004613"/>
    </source>
</evidence>
<dbReference type="Gramene" id="Mp2g03270.1">
    <property type="protein sequence ID" value="Mp2g03270.1.cds1"/>
    <property type="gene ID" value="Mp2g03270"/>
</dbReference>
<protein>
    <recommendedName>
        <fullName evidence="9">S-protein homolog</fullName>
    </recommendedName>
</protein>
<dbReference type="AlphaFoldDB" id="A0A2R6WMB2"/>
<keyword evidence="5 6" id="KW-0732">Signal</keyword>
<dbReference type="GO" id="GO:0060320">
    <property type="term" value="P:rejection of self pollen"/>
    <property type="evidence" value="ECO:0007669"/>
    <property type="project" value="UniProtKB-KW"/>
</dbReference>
<dbReference type="InterPro" id="IPR010264">
    <property type="entry name" value="Self-incomp_S1"/>
</dbReference>
<comment type="subcellular location">
    <subcellularLocation>
        <location evidence="1">Secreted</location>
    </subcellularLocation>
</comment>
<accession>A0A2R6WMB2</accession>
<sequence>MEVSKFFALLVLIACSKADARLQEGYGRFEIKNTMPERSPDSVGVRCKRPGLDLQEVVLYPSDVLLHDFYADERVSDGWSCDFNWYDGTLSAVKMAQEFLVWNKNGSSPYLESCDRCRWKVRESGFYLYKDSKTWTLVFKWNEI</sequence>
<keyword evidence="4" id="KW-0964">Secreted</keyword>
<keyword evidence="3" id="KW-0713">Self-incompatibility</keyword>
<keyword evidence="8" id="KW-1185">Reference proteome</keyword>
<reference evidence="8" key="1">
    <citation type="journal article" date="2017" name="Cell">
        <title>Insights into land plant evolution garnered from the Marchantia polymorpha genome.</title>
        <authorList>
            <person name="Bowman J.L."/>
            <person name="Kohchi T."/>
            <person name="Yamato K.T."/>
            <person name="Jenkins J."/>
            <person name="Shu S."/>
            <person name="Ishizaki K."/>
            <person name="Yamaoka S."/>
            <person name="Nishihama R."/>
            <person name="Nakamura Y."/>
            <person name="Berger F."/>
            <person name="Adam C."/>
            <person name="Aki S.S."/>
            <person name="Althoff F."/>
            <person name="Araki T."/>
            <person name="Arteaga-Vazquez M.A."/>
            <person name="Balasubrmanian S."/>
            <person name="Barry K."/>
            <person name="Bauer D."/>
            <person name="Boehm C.R."/>
            <person name="Briginshaw L."/>
            <person name="Caballero-Perez J."/>
            <person name="Catarino B."/>
            <person name="Chen F."/>
            <person name="Chiyoda S."/>
            <person name="Chovatia M."/>
            <person name="Davies K.M."/>
            <person name="Delmans M."/>
            <person name="Demura T."/>
            <person name="Dierschke T."/>
            <person name="Dolan L."/>
            <person name="Dorantes-Acosta A.E."/>
            <person name="Eklund D.M."/>
            <person name="Florent S.N."/>
            <person name="Flores-Sandoval E."/>
            <person name="Fujiyama A."/>
            <person name="Fukuzawa H."/>
            <person name="Galik B."/>
            <person name="Grimanelli D."/>
            <person name="Grimwood J."/>
            <person name="Grossniklaus U."/>
            <person name="Hamada T."/>
            <person name="Haseloff J."/>
            <person name="Hetherington A.J."/>
            <person name="Higo A."/>
            <person name="Hirakawa Y."/>
            <person name="Hundley H.N."/>
            <person name="Ikeda Y."/>
            <person name="Inoue K."/>
            <person name="Inoue S.I."/>
            <person name="Ishida S."/>
            <person name="Jia Q."/>
            <person name="Kakita M."/>
            <person name="Kanazawa T."/>
            <person name="Kawai Y."/>
            <person name="Kawashima T."/>
            <person name="Kennedy M."/>
            <person name="Kinose K."/>
            <person name="Kinoshita T."/>
            <person name="Kohara Y."/>
            <person name="Koide E."/>
            <person name="Komatsu K."/>
            <person name="Kopischke S."/>
            <person name="Kubo M."/>
            <person name="Kyozuka J."/>
            <person name="Lagercrantz U."/>
            <person name="Lin S.S."/>
            <person name="Lindquist E."/>
            <person name="Lipzen A.M."/>
            <person name="Lu C.W."/>
            <person name="De Luna E."/>
            <person name="Martienssen R.A."/>
            <person name="Minamino N."/>
            <person name="Mizutani M."/>
            <person name="Mizutani M."/>
            <person name="Mochizuki N."/>
            <person name="Monte I."/>
            <person name="Mosher R."/>
            <person name="Nagasaki H."/>
            <person name="Nakagami H."/>
            <person name="Naramoto S."/>
            <person name="Nishitani K."/>
            <person name="Ohtani M."/>
            <person name="Okamoto T."/>
            <person name="Okumura M."/>
            <person name="Phillips J."/>
            <person name="Pollak B."/>
            <person name="Reinders A."/>
            <person name="Rovekamp M."/>
            <person name="Sano R."/>
            <person name="Sawa S."/>
            <person name="Schmid M.W."/>
            <person name="Shirakawa M."/>
            <person name="Solano R."/>
            <person name="Spunde A."/>
            <person name="Suetsugu N."/>
            <person name="Sugano S."/>
            <person name="Sugiyama A."/>
            <person name="Sun R."/>
            <person name="Suzuki Y."/>
            <person name="Takenaka M."/>
            <person name="Takezawa D."/>
            <person name="Tomogane H."/>
            <person name="Tsuzuki M."/>
            <person name="Ueda T."/>
            <person name="Umeda M."/>
            <person name="Ward J.M."/>
            <person name="Watanabe Y."/>
            <person name="Yazaki K."/>
            <person name="Yokoyama R."/>
            <person name="Yoshitake Y."/>
            <person name="Yotsui I."/>
            <person name="Zachgo S."/>
            <person name="Schmutz J."/>
        </authorList>
    </citation>
    <scope>NUCLEOTIDE SEQUENCE [LARGE SCALE GENOMIC DNA]</scope>
    <source>
        <strain evidence="8">Tak-1</strain>
    </source>
</reference>
<dbReference type="Pfam" id="PF05938">
    <property type="entry name" value="Self-incomp_S1"/>
    <property type="match status" value="1"/>
</dbReference>
<evidence type="ECO:0000313" key="8">
    <source>
        <dbReference type="Proteomes" id="UP000244005"/>
    </source>
</evidence>
<dbReference type="GO" id="GO:0005576">
    <property type="term" value="C:extracellular region"/>
    <property type="evidence" value="ECO:0007669"/>
    <property type="project" value="UniProtKB-SubCell"/>
</dbReference>
<evidence type="ECO:0000256" key="2">
    <source>
        <dbReference type="ARBA" id="ARBA00005581"/>
    </source>
</evidence>
<evidence type="ECO:0000256" key="4">
    <source>
        <dbReference type="ARBA" id="ARBA00022525"/>
    </source>
</evidence>
<proteinExistence type="inferred from homology"/>
<feature type="signal peptide" evidence="6">
    <location>
        <begin position="1"/>
        <end position="20"/>
    </location>
</feature>
<feature type="chain" id="PRO_5027724720" description="S-protein homolog" evidence="6">
    <location>
        <begin position="21"/>
        <end position="144"/>
    </location>
</feature>